<sequence length="652" mass="68577">MEFLTGYRAELLELVSLVLGWRWGARGTPPKPGALRRLPPEPGPWVLHTLPNARLGVALPAGGAWRGGGPSGDPRGPLCGDTALTLPDLCRTLTFISLEEEEGGAWLGAPEPPPQRGPSSRGTLNLSPKGPCGAPGVPPPAPQELRPLLTHPRDPEAPPDPRPPSPGQVLVVTWVLLLTDAHGAPLGFDFELGSPHAPPAHPPARRALALLCRAMGCPMAGGPPRRPRQLDVGDAGLHTALQPAAARLGVTLVGTHLRGWGPPPTLGTPALRSRLCHVCRGVLTSPPSPQCRAVLYCSEGCRAAEALGVHRGWCRQLGGFMGRTAALAQLPFTFTAEVTSETFDKERFLGAQGLSRGGWAHLSMLVRAPDYGVGLGGDCHPLGTPHGERLQGEEVSLPPAPSEMPDPSPGSWQQYYAWRGLPLSSPLAALLSYPLSLYYIVTSLVPQHCKWALGGLDWEHWGELSVLLPHVSLELLFLGGSVPPPMDGRRFLLHHMVKGGAGVMGAGGGGHRGGGGPRYPSSTPGPPGGGGPRWGTGQSQTWGVSPPQAQRVPAYFAEGGEYGCAVARAAVGAATGGGTGPPLLNPFRCPFRQPGLDNALPWYANAFIFQLLYKGGAGGARPPPAAAAPPHSPPASPPRERRRDKRPPRRRR</sequence>
<reference evidence="2" key="2">
    <citation type="submission" date="2025-09" db="UniProtKB">
        <authorList>
            <consortium name="Ensembl"/>
        </authorList>
    </citation>
    <scope>IDENTIFICATION</scope>
</reference>
<dbReference type="PANTHER" id="PTHR47085:SF1">
    <property type="entry name" value="ZINC FINGER MYND DOMAIN-CONTAINING PROTEIN 15"/>
    <property type="match status" value="1"/>
</dbReference>
<dbReference type="AlphaFoldDB" id="A0A8B9N1E6"/>
<feature type="compositionally biased region" description="Pro residues" evidence="1">
    <location>
        <begin position="398"/>
        <end position="407"/>
    </location>
</feature>
<dbReference type="InterPro" id="IPR042989">
    <property type="entry name" value="ZMY15"/>
</dbReference>
<dbReference type="GO" id="GO:0042826">
    <property type="term" value="F:histone deacetylase binding"/>
    <property type="evidence" value="ECO:0007669"/>
    <property type="project" value="InterPro"/>
</dbReference>
<dbReference type="SUPFAM" id="SSF144232">
    <property type="entry name" value="HIT/MYND zinc finger-like"/>
    <property type="match status" value="1"/>
</dbReference>
<feature type="compositionally biased region" description="Polar residues" evidence="1">
    <location>
        <begin position="117"/>
        <end position="126"/>
    </location>
</feature>
<name>A0A8B9N1E6_9AVES</name>
<dbReference type="Proteomes" id="UP000694541">
    <property type="component" value="Unplaced"/>
</dbReference>
<feature type="region of interest" description="Disordered" evidence="1">
    <location>
        <begin position="618"/>
        <end position="652"/>
    </location>
</feature>
<dbReference type="GO" id="GO:0045892">
    <property type="term" value="P:negative regulation of DNA-templated transcription"/>
    <property type="evidence" value="ECO:0007669"/>
    <property type="project" value="InterPro"/>
</dbReference>
<organism evidence="2 3">
    <name type="scientific">Accipiter nisus</name>
    <name type="common">Eurasian sparrowhawk</name>
    <dbReference type="NCBI Taxonomy" id="211598"/>
    <lineage>
        <taxon>Eukaryota</taxon>
        <taxon>Metazoa</taxon>
        <taxon>Chordata</taxon>
        <taxon>Craniata</taxon>
        <taxon>Vertebrata</taxon>
        <taxon>Euteleostomi</taxon>
        <taxon>Archelosauria</taxon>
        <taxon>Archosauria</taxon>
        <taxon>Dinosauria</taxon>
        <taxon>Saurischia</taxon>
        <taxon>Theropoda</taxon>
        <taxon>Coelurosauria</taxon>
        <taxon>Aves</taxon>
        <taxon>Neognathae</taxon>
        <taxon>Neoaves</taxon>
        <taxon>Telluraves</taxon>
        <taxon>Accipitrimorphae</taxon>
        <taxon>Accipitriformes</taxon>
        <taxon>Accipitridae</taxon>
        <taxon>Accipitrinae</taxon>
        <taxon>Accipiter</taxon>
    </lineage>
</organism>
<feature type="region of interest" description="Disordered" evidence="1">
    <location>
        <begin position="504"/>
        <end position="546"/>
    </location>
</feature>
<feature type="compositionally biased region" description="Gly residues" evidence="1">
    <location>
        <begin position="504"/>
        <end position="517"/>
    </location>
</feature>
<accession>A0A8B9N1E6</accession>
<keyword evidence="3" id="KW-1185">Reference proteome</keyword>
<evidence type="ECO:0000256" key="1">
    <source>
        <dbReference type="SAM" id="MobiDB-lite"/>
    </source>
</evidence>
<dbReference type="Ensembl" id="ENSANIT00000013210.1">
    <property type="protein sequence ID" value="ENSANIP00000012762.1"/>
    <property type="gene ID" value="ENSANIG00000008601.1"/>
</dbReference>
<evidence type="ECO:0000313" key="3">
    <source>
        <dbReference type="Proteomes" id="UP000694541"/>
    </source>
</evidence>
<reference evidence="2" key="1">
    <citation type="submission" date="2025-08" db="UniProtKB">
        <authorList>
            <consortium name="Ensembl"/>
        </authorList>
    </citation>
    <scope>IDENTIFICATION</scope>
</reference>
<feature type="region of interest" description="Disordered" evidence="1">
    <location>
        <begin position="104"/>
        <end position="166"/>
    </location>
</feature>
<feature type="region of interest" description="Disordered" evidence="1">
    <location>
        <begin position="384"/>
        <end position="407"/>
    </location>
</feature>
<dbReference type="PANTHER" id="PTHR47085">
    <property type="entry name" value="ZINC FINGER MYND DOMAIN-CONTAINING PROTEIN 15"/>
    <property type="match status" value="1"/>
</dbReference>
<feature type="compositionally biased region" description="Basic residues" evidence="1">
    <location>
        <begin position="640"/>
        <end position="652"/>
    </location>
</feature>
<proteinExistence type="predicted"/>
<feature type="compositionally biased region" description="Pro residues" evidence="1">
    <location>
        <begin position="621"/>
        <end position="637"/>
    </location>
</feature>
<evidence type="ECO:0000313" key="2">
    <source>
        <dbReference type="Ensembl" id="ENSANIP00000012762.1"/>
    </source>
</evidence>
<protein>
    <submittedName>
        <fullName evidence="2">Zinc finger MYND-type containing 15</fullName>
    </submittedName>
</protein>